<keyword evidence="2" id="KW-1185">Reference proteome</keyword>
<gene>
    <name evidence="1" type="ORF">Mbo2_095</name>
</gene>
<reference evidence="1" key="1">
    <citation type="submission" date="2022-04" db="EMBL/GenBank/DDBJ databases">
        <authorList>
            <person name="Hwangbo M."/>
            <person name="Wang B."/>
            <person name="Gill J.J."/>
            <person name="Chu K.-H."/>
            <person name="Young R."/>
        </authorList>
    </citation>
    <scope>NUCLEOTIDE SEQUENCE</scope>
</reference>
<organism evidence="1 2">
    <name type="scientific">Rhodococcus phage Mbo2</name>
    <dbReference type="NCBI Taxonomy" id="2936911"/>
    <lineage>
        <taxon>Viruses</taxon>
        <taxon>Duplodnaviria</taxon>
        <taxon>Heunggongvirae</taxon>
        <taxon>Uroviricota</taxon>
        <taxon>Caudoviricetes</taxon>
        <taxon>Caudoviricetes incertae sedis</taxon>
        <taxon>Mboduovirus</taxon>
        <taxon>Mboduovirus mbo2</taxon>
    </lineage>
</organism>
<name>A0A9E7IFQ5_9CAUD</name>
<dbReference type="EMBL" id="ON191531">
    <property type="protein sequence ID" value="URG17465.1"/>
    <property type="molecule type" value="Genomic_DNA"/>
</dbReference>
<dbReference type="Proteomes" id="UP001057233">
    <property type="component" value="Segment"/>
</dbReference>
<evidence type="ECO:0000313" key="2">
    <source>
        <dbReference type="Proteomes" id="UP001057233"/>
    </source>
</evidence>
<evidence type="ECO:0000313" key="1">
    <source>
        <dbReference type="EMBL" id="URG17465.1"/>
    </source>
</evidence>
<proteinExistence type="predicted"/>
<protein>
    <submittedName>
        <fullName evidence="1">Uncharacterized protein</fullName>
    </submittedName>
</protein>
<accession>A0A9E7IFQ5</accession>
<sequence length="174" mass="18679">MSTWTTHRTAEGIRQIPSNGDAAAAIDARQDFRTRAGNFTGQLLDTATVVDARPVLGGGPGIRGHVAGRPETDIRILSTGELPAAWAERLAADITEHGRVFVVRSYLTVIAWTVAPPVEPGRTDAAEAGRVILPNVRYSPTTDRHQWAVAEARGARWESLPGVQAATVPHRPAH</sequence>